<evidence type="ECO:0008006" key="10">
    <source>
        <dbReference type="Google" id="ProtNLM"/>
    </source>
</evidence>
<reference evidence="8" key="3">
    <citation type="submission" date="2015-06" db="UniProtKB">
        <authorList>
            <consortium name="EnsemblMetazoa"/>
        </authorList>
    </citation>
    <scope>IDENTIFICATION</scope>
</reference>
<dbReference type="AlphaFoldDB" id="T1FG15"/>
<evidence type="ECO:0000256" key="1">
    <source>
        <dbReference type="ARBA" id="ARBA00022553"/>
    </source>
</evidence>
<reference evidence="9" key="1">
    <citation type="submission" date="2012-12" db="EMBL/GenBank/DDBJ databases">
        <authorList>
            <person name="Hellsten U."/>
            <person name="Grimwood J."/>
            <person name="Chapman J.A."/>
            <person name="Shapiro H."/>
            <person name="Aerts A."/>
            <person name="Otillar R.P."/>
            <person name="Terry A.Y."/>
            <person name="Boore J.L."/>
            <person name="Simakov O."/>
            <person name="Marletaz F."/>
            <person name="Cho S.-J."/>
            <person name="Edsinger-Gonzales E."/>
            <person name="Havlak P."/>
            <person name="Kuo D.-H."/>
            <person name="Larsson T."/>
            <person name="Lv J."/>
            <person name="Arendt D."/>
            <person name="Savage R."/>
            <person name="Osoegawa K."/>
            <person name="de Jong P."/>
            <person name="Lindberg D.R."/>
            <person name="Seaver E.C."/>
            <person name="Weisblat D.A."/>
            <person name="Putnam N.H."/>
            <person name="Grigoriev I.V."/>
            <person name="Rokhsar D.S."/>
        </authorList>
    </citation>
    <scope>NUCLEOTIDE SEQUENCE</scope>
</reference>
<feature type="compositionally biased region" description="Acidic residues" evidence="6">
    <location>
        <begin position="486"/>
        <end position="506"/>
    </location>
</feature>
<keyword evidence="1" id="KW-0597">Phosphoprotein</keyword>
<evidence type="ECO:0000313" key="9">
    <source>
        <dbReference type="Proteomes" id="UP000015101"/>
    </source>
</evidence>
<name>T1FG15_HELRO</name>
<feature type="region of interest" description="Disordered" evidence="6">
    <location>
        <begin position="344"/>
        <end position="424"/>
    </location>
</feature>
<evidence type="ECO:0000256" key="6">
    <source>
        <dbReference type="SAM" id="MobiDB-lite"/>
    </source>
</evidence>
<keyword evidence="4" id="KW-0804">Transcription</keyword>
<dbReference type="STRING" id="6412.T1FG15"/>
<dbReference type="GeneID" id="20207764"/>
<feature type="compositionally biased region" description="Low complexity" evidence="6">
    <location>
        <begin position="344"/>
        <end position="366"/>
    </location>
</feature>
<feature type="compositionally biased region" description="Polar residues" evidence="6">
    <location>
        <begin position="535"/>
        <end position="548"/>
    </location>
</feature>
<dbReference type="PANTHER" id="PTHR13059">
    <property type="entry name" value="HMG-BOX TRANSCRIPTION FACTOR BBX"/>
    <property type="match status" value="1"/>
</dbReference>
<feature type="compositionally biased region" description="Basic residues" evidence="6">
    <location>
        <begin position="523"/>
        <end position="534"/>
    </location>
</feature>
<keyword evidence="3" id="KW-0238">DNA-binding</keyword>
<dbReference type="CTD" id="20207764"/>
<reference evidence="7 9" key="2">
    <citation type="journal article" date="2013" name="Nature">
        <title>Insights into bilaterian evolution from three spiralian genomes.</title>
        <authorList>
            <person name="Simakov O."/>
            <person name="Marletaz F."/>
            <person name="Cho S.J."/>
            <person name="Edsinger-Gonzales E."/>
            <person name="Havlak P."/>
            <person name="Hellsten U."/>
            <person name="Kuo D.H."/>
            <person name="Larsson T."/>
            <person name="Lv J."/>
            <person name="Arendt D."/>
            <person name="Savage R."/>
            <person name="Osoegawa K."/>
            <person name="de Jong P."/>
            <person name="Grimwood J."/>
            <person name="Chapman J.A."/>
            <person name="Shapiro H."/>
            <person name="Aerts A."/>
            <person name="Otillar R.P."/>
            <person name="Terry A.Y."/>
            <person name="Boore J.L."/>
            <person name="Grigoriev I.V."/>
            <person name="Lindberg D.R."/>
            <person name="Seaver E.C."/>
            <person name="Weisblat D.A."/>
            <person name="Putnam N.H."/>
            <person name="Rokhsar D.S."/>
        </authorList>
    </citation>
    <scope>NUCLEOTIDE SEQUENCE</scope>
</reference>
<feature type="compositionally biased region" description="Low complexity" evidence="6">
    <location>
        <begin position="395"/>
        <end position="413"/>
    </location>
</feature>
<dbReference type="EMBL" id="AMQM01007249">
    <property type="status" value="NOT_ANNOTATED_CDS"/>
    <property type="molecule type" value="Genomic_DNA"/>
</dbReference>
<keyword evidence="5" id="KW-0539">Nucleus</keyword>
<dbReference type="InterPro" id="IPR052412">
    <property type="entry name" value="CC-Dev_Transcription_Reg"/>
</dbReference>
<accession>T1FG15</accession>
<keyword evidence="9" id="KW-1185">Reference proteome</keyword>
<dbReference type="InParanoid" id="T1FG15"/>
<protein>
    <recommendedName>
        <fullName evidence="10">DUF4819 domain-containing protein</fullName>
    </recommendedName>
</protein>
<evidence type="ECO:0000313" key="7">
    <source>
        <dbReference type="EMBL" id="ESN93893.1"/>
    </source>
</evidence>
<feature type="region of interest" description="Disordered" evidence="6">
    <location>
        <begin position="1"/>
        <end position="22"/>
    </location>
</feature>
<dbReference type="GO" id="GO:0003677">
    <property type="term" value="F:DNA binding"/>
    <property type="evidence" value="ECO:0007669"/>
    <property type="project" value="UniProtKB-KW"/>
</dbReference>
<dbReference type="eggNOG" id="ENOG502QRPT">
    <property type="taxonomic scope" value="Eukaryota"/>
</dbReference>
<evidence type="ECO:0000256" key="2">
    <source>
        <dbReference type="ARBA" id="ARBA00023015"/>
    </source>
</evidence>
<feature type="region of interest" description="Disordered" evidence="6">
    <location>
        <begin position="144"/>
        <end position="195"/>
    </location>
</feature>
<evidence type="ECO:0000256" key="3">
    <source>
        <dbReference type="ARBA" id="ARBA00023125"/>
    </source>
</evidence>
<dbReference type="KEGG" id="hro:HELRODRAFT_180545"/>
<keyword evidence="2" id="KW-0805">Transcription regulation</keyword>
<proteinExistence type="predicted"/>
<feature type="compositionally biased region" description="Basic and acidic residues" evidence="6">
    <location>
        <begin position="367"/>
        <end position="378"/>
    </location>
</feature>
<feature type="region of interest" description="Disordered" evidence="6">
    <location>
        <begin position="458"/>
        <end position="548"/>
    </location>
</feature>
<dbReference type="Proteomes" id="UP000015101">
    <property type="component" value="Unassembled WGS sequence"/>
</dbReference>
<dbReference type="EMBL" id="AMQM01007250">
    <property type="status" value="NOT_ANNOTATED_CDS"/>
    <property type="molecule type" value="Genomic_DNA"/>
</dbReference>
<feature type="compositionally biased region" description="Low complexity" evidence="6">
    <location>
        <begin position="152"/>
        <end position="178"/>
    </location>
</feature>
<dbReference type="OrthoDB" id="2377365at2759"/>
<dbReference type="RefSeq" id="XP_009028091.1">
    <property type="nucleotide sequence ID" value="XM_009029843.1"/>
</dbReference>
<sequence length="548" mass="60399">MELTSPRELGQTEHQSQNGTRLRASLYMGQKYKKGDVVFTPHGIRKKFNGKQWRRLCSKDGCSKESQRRGYCSRHLSLRGKGLIRGPPAMPYNMIRPRPDDPLWSLPISDTQRLQVAFATAANRYVDKMALEVRRASHLQSAGFCSESKQLQQQQQQQHNQQHHNSSNHTGHHSSTTGLRLLPPPPPNSNMTGGLLPPFNFQPFIGMLPLAGRLAPHPHPLFPALNNPFSHLFNIHSQHAGVVNNHHNNKNGVISNQAEGCSVRSSGSSFTSVRNTLSFPLDPSRFNIMSAFEKFFAAKHNLKLENHINNNNNNNNNNNINNNNEAYTNYMVAKNAIQNNDIINNNTNTNTSNNNINNNNTSGNSNDHIDNDVTRNDGRFSSPSTSRSRKDSKSTKITPSSSSSTSSSVLPKTPNHHTRIPSPKPLRMLSVSKFGNVLTPSCLLPVLSVIDTAVPSLNSRINRKPGNNGNGNEKHTKKHGGKGGDDDGGGDDSDGDNDDGNDDDGDDVRKGSNGSYGNDGKREKARKRGYKGKTGKQTTLKVDSQLFT</sequence>
<dbReference type="HOGENOM" id="CLU_497227_0_0_1"/>
<dbReference type="EnsemblMetazoa" id="HelroT180545">
    <property type="protein sequence ID" value="HelroP180545"/>
    <property type="gene ID" value="HelroG180545"/>
</dbReference>
<evidence type="ECO:0000256" key="4">
    <source>
        <dbReference type="ARBA" id="ARBA00023163"/>
    </source>
</evidence>
<evidence type="ECO:0000313" key="8">
    <source>
        <dbReference type="EnsemblMetazoa" id="HelroP180545"/>
    </source>
</evidence>
<dbReference type="PANTHER" id="PTHR13059:SF10">
    <property type="entry name" value="HMG BOX TRANSCRIPTION FACTOR BBX"/>
    <property type="match status" value="1"/>
</dbReference>
<organism evidence="8 9">
    <name type="scientific">Helobdella robusta</name>
    <name type="common">Californian leech</name>
    <dbReference type="NCBI Taxonomy" id="6412"/>
    <lineage>
        <taxon>Eukaryota</taxon>
        <taxon>Metazoa</taxon>
        <taxon>Spiralia</taxon>
        <taxon>Lophotrochozoa</taxon>
        <taxon>Annelida</taxon>
        <taxon>Clitellata</taxon>
        <taxon>Hirudinea</taxon>
        <taxon>Rhynchobdellida</taxon>
        <taxon>Glossiphoniidae</taxon>
        <taxon>Helobdella</taxon>
    </lineage>
</organism>
<evidence type="ECO:0000256" key="5">
    <source>
        <dbReference type="ARBA" id="ARBA00023242"/>
    </source>
</evidence>
<dbReference type="EMBL" id="KB097587">
    <property type="protein sequence ID" value="ESN93893.1"/>
    <property type="molecule type" value="Genomic_DNA"/>
</dbReference>
<gene>
    <name evidence="8" type="primary">20207764</name>
    <name evidence="7" type="ORF">HELRODRAFT_180545</name>
</gene>